<evidence type="ECO:0000313" key="3">
    <source>
        <dbReference type="Proteomes" id="UP001500547"/>
    </source>
</evidence>
<dbReference type="InterPro" id="IPR036147">
    <property type="entry name" value="Anti-sigma_E_RseA_N_sf"/>
</dbReference>
<evidence type="ECO:0000313" key="2">
    <source>
        <dbReference type="EMBL" id="GAA5168271.1"/>
    </source>
</evidence>
<organism evidence="2 3">
    <name type="scientific">Viridibacterium curvum</name>
    <dbReference type="NCBI Taxonomy" id="1101404"/>
    <lineage>
        <taxon>Bacteria</taxon>
        <taxon>Pseudomonadati</taxon>
        <taxon>Pseudomonadota</taxon>
        <taxon>Betaproteobacteria</taxon>
        <taxon>Rhodocyclales</taxon>
        <taxon>Rhodocyclaceae</taxon>
        <taxon>Viridibacterium</taxon>
    </lineage>
</organism>
<dbReference type="Gene3D" id="1.10.10.880">
    <property type="entry name" value="Anti sigma-E protein RseA, N-terminal domain"/>
    <property type="match status" value="1"/>
</dbReference>
<dbReference type="CDD" id="cd16328">
    <property type="entry name" value="RseA_N"/>
    <property type="match status" value="1"/>
</dbReference>
<protein>
    <recommendedName>
        <fullName evidence="1">Anti sigma-E protein RseA N-terminal domain-containing protein</fullName>
    </recommendedName>
</protein>
<dbReference type="PANTHER" id="PTHR38104">
    <property type="match status" value="1"/>
</dbReference>
<proteinExistence type="predicted"/>
<dbReference type="Proteomes" id="UP001500547">
    <property type="component" value="Unassembled WGS sequence"/>
</dbReference>
<dbReference type="EMBL" id="BAABLD010000010">
    <property type="protein sequence ID" value="GAA5168271.1"/>
    <property type="molecule type" value="Genomic_DNA"/>
</dbReference>
<dbReference type="Pfam" id="PF03872">
    <property type="entry name" value="RseA_N"/>
    <property type="match status" value="1"/>
</dbReference>
<keyword evidence="3" id="KW-1185">Reference proteome</keyword>
<reference evidence="3" key="1">
    <citation type="journal article" date="2019" name="Int. J. Syst. Evol. Microbiol.">
        <title>The Global Catalogue of Microorganisms (GCM) 10K type strain sequencing project: providing services to taxonomists for standard genome sequencing and annotation.</title>
        <authorList>
            <consortium name="The Broad Institute Genomics Platform"/>
            <consortium name="The Broad Institute Genome Sequencing Center for Infectious Disease"/>
            <person name="Wu L."/>
            <person name="Ma J."/>
        </authorList>
    </citation>
    <scope>NUCLEOTIDE SEQUENCE [LARGE SCALE GENOMIC DNA]</scope>
    <source>
        <strain evidence="3">JCM 18715</strain>
    </source>
</reference>
<feature type="domain" description="Anti sigma-E protein RseA N-terminal" evidence="1">
    <location>
        <begin position="1"/>
        <end position="70"/>
    </location>
</feature>
<gene>
    <name evidence="2" type="ORF">GCM10025770_28000</name>
</gene>
<name>A0ABP9QW84_9RHOO</name>
<dbReference type="InterPro" id="IPR052383">
    <property type="entry name" value="Anti-sigma-E_RseA-like"/>
</dbReference>
<accession>A0ABP9QW84</accession>
<dbReference type="RefSeq" id="WP_345533714.1">
    <property type="nucleotide sequence ID" value="NZ_BAABLD010000010.1"/>
</dbReference>
<dbReference type="SUPFAM" id="SSF89069">
    <property type="entry name" value="N-terminal, cytoplasmic domain of anti-sigmaE factor RseA"/>
    <property type="match status" value="1"/>
</dbReference>
<evidence type="ECO:0000259" key="1">
    <source>
        <dbReference type="Pfam" id="PF03872"/>
    </source>
</evidence>
<comment type="caution">
    <text evidence="2">The sequence shown here is derived from an EMBL/GenBank/DDBJ whole genome shotgun (WGS) entry which is preliminary data.</text>
</comment>
<sequence>MTNERISAWLDGELQGGTVAADAATREACEAWWLIGDVMRREKLLSPDFSLRVMQALENEPTVLAPRSAPVVAAERPAANMPRWMPVAAAVSGVVVVAWAMLGTRPDQRPAAEVAVVAKAAPAERNVLALVRAPAQQDDETRAYLLAHQANGRGVQMAGVSGYVRPVSFDQGLVASR</sequence>
<dbReference type="InterPro" id="IPR005572">
    <property type="entry name" value="Anti-sigma_E_RseA_N"/>
</dbReference>
<dbReference type="PANTHER" id="PTHR38104:SF1">
    <property type="entry name" value="ANTI-SIGMA-E FACTOR RSEA"/>
    <property type="match status" value="1"/>
</dbReference>